<dbReference type="Proteomes" id="UP001732700">
    <property type="component" value="Chromosome 1D"/>
</dbReference>
<reference evidence="1" key="1">
    <citation type="submission" date="2021-05" db="EMBL/GenBank/DDBJ databases">
        <authorList>
            <person name="Scholz U."/>
            <person name="Mascher M."/>
            <person name="Fiebig A."/>
        </authorList>
    </citation>
    <scope>NUCLEOTIDE SEQUENCE [LARGE SCALE GENOMIC DNA]</scope>
</reference>
<proteinExistence type="predicted"/>
<evidence type="ECO:0000313" key="1">
    <source>
        <dbReference type="EnsemblPlants" id="AVESA.00010b.r2.1DG0153210.1.CDS.1"/>
    </source>
</evidence>
<reference evidence="1" key="2">
    <citation type="submission" date="2025-09" db="UniProtKB">
        <authorList>
            <consortium name="EnsemblPlants"/>
        </authorList>
    </citation>
    <scope>IDENTIFICATION</scope>
</reference>
<sequence>MKDEWQLPDTAPWANYGDEWVLALLDGQSELQRTRILMTLWRCWHIRNEIVHDKPAASIESSRRFLCSYLDSLMTIKHCPQSDDVKGKQPAAYMLGVGKNVDKKQKLSPPLSWRKPDAGAVKLNVDGSYNETSGEGGTGMILRDNTGAVLFLACRFLPLCSSPLEAELQACLEGIQKARSWTDLPCVVESECKEVVSMLSMTLANRSHFAHVVQEIKELLKDDPRFQIVAVFRQQNKASHLLANFGRSTARTVTWIRSAPENVLAVCLQEGPPVA</sequence>
<organism evidence="1 2">
    <name type="scientific">Avena sativa</name>
    <name type="common">Oat</name>
    <dbReference type="NCBI Taxonomy" id="4498"/>
    <lineage>
        <taxon>Eukaryota</taxon>
        <taxon>Viridiplantae</taxon>
        <taxon>Streptophyta</taxon>
        <taxon>Embryophyta</taxon>
        <taxon>Tracheophyta</taxon>
        <taxon>Spermatophyta</taxon>
        <taxon>Magnoliopsida</taxon>
        <taxon>Liliopsida</taxon>
        <taxon>Poales</taxon>
        <taxon>Poaceae</taxon>
        <taxon>BOP clade</taxon>
        <taxon>Pooideae</taxon>
        <taxon>Poodae</taxon>
        <taxon>Poeae</taxon>
        <taxon>Poeae Chloroplast Group 1 (Aveneae type)</taxon>
        <taxon>Aveninae</taxon>
        <taxon>Avena</taxon>
    </lineage>
</organism>
<name>A0ACD5TZV9_AVESA</name>
<keyword evidence="2" id="KW-1185">Reference proteome</keyword>
<evidence type="ECO:0000313" key="2">
    <source>
        <dbReference type="Proteomes" id="UP001732700"/>
    </source>
</evidence>
<protein>
    <submittedName>
        <fullName evidence="1">Uncharacterized protein</fullName>
    </submittedName>
</protein>
<accession>A0ACD5TZV9</accession>
<dbReference type="EnsemblPlants" id="AVESA.00010b.r2.1DG0153210.1">
    <property type="protein sequence ID" value="AVESA.00010b.r2.1DG0153210.1.CDS.1"/>
    <property type="gene ID" value="AVESA.00010b.r2.1DG0153210"/>
</dbReference>